<dbReference type="Gene3D" id="3.40.50.1820">
    <property type="entry name" value="alpha/beta hydrolase"/>
    <property type="match status" value="1"/>
</dbReference>
<name>A0A9J6F6K9_HAELO</name>
<keyword evidence="3" id="KW-1185">Reference proteome</keyword>
<dbReference type="Proteomes" id="UP000821853">
    <property type="component" value="Chromosome 1"/>
</dbReference>
<organism evidence="2 3">
    <name type="scientific">Haemaphysalis longicornis</name>
    <name type="common">Bush tick</name>
    <dbReference type="NCBI Taxonomy" id="44386"/>
    <lineage>
        <taxon>Eukaryota</taxon>
        <taxon>Metazoa</taxon>
        <taxon>Ecdysozoa</taxon>
        <taxon>Arthropoda</taxon>
        <taxon>Chelicerata</taxon>
        <taxon>Arachnida</taxon>
        <taxon>Acari</taxon>
        <taxon>Parasitiformes</taxon>
        <taxon>Ixodida</taxon>
        <taxon>Ixodoidea</taxon>
        <taxon>Ixodidae</taxon>
        <taxon>Haemaphysalinae</taxon>
        <taxon>Haemaphysalis</taxon>
    </lineage>
</organism>
<evidence type="ECO:0000313" key="2">
    <source>
        <dbReference type="EMBL" id="KAH9359614.1"/>
    </source>
</evidence>
<dbReference type="VEuPathDB" id="VectorBase:HLOH_052130"/>
<dbReference type="EMBL" id="JABSTR010000001">
    <property type="protein sequence ID" value="KAH9359614.1"/>
    <property type="molecule type" value="Genomic_DNA"/>
</dbReference>
<evidence type="ECO:0000256" key="1">
    <source>
        <dbReference type="SAM" id="MobiDB-lite"/>
    </source>
</evidence>
<sequence>MSDRCALTAALNYYRAFNNDSDNLNAFPYRKINRTALILWGDTDAFLSSAIAQFNREWVMNSRVVYFSGVGHWPLRVCYSQVNSYIRQFAKNEKARLQQRDPSKIPKDAKFCEESSEPSAGKISHSIPGVPHNVTFPTSLAE</sequence>
<comment type="caution">
    <text evidence="2">The sequence shown here is derived from an EMBL/GenBank/DDBJ whole genome shotgun (WGS) entry which is preliminary data.</text>
</comment>
<accession>A0A9J6F6K9</accession>
<dbReference type="SUPFAM" id="SSF53474">
    <property type="entry name" value="alpha/beta-Hydrolases"/>
    <property type="match status" value="1"/>
</dbReference>
<reference evidence="2 3" key="1">
    <citation type="journal article" date="2020" name="Cell">
        <title>Large-Scale Comparative Analyses of Tick Genomes Elucidate Their Genetic Diversity and Vector Capacities.</title>
        <authorList>
            <consortium name="Tick Genome and Microbiome Consortium (TIGMIC)"/>
            <person name="Jia N."/>
            <person name="Wang J."/>
            <person name="Shi W."/>
            <person name="Du L."/>
            <person name="Sun Y."/>
            <person name="Zhan W."/>
            <person name="Jiang J.F."/>
            <person name="Wang Q."/>
            <person name="Zhang B."/>
            <person name="Ji P."/>
            <person name="Bell-Sakyi L."/>
            <person name="Cui X.M."/>
            <person name="Yuan T.T."/>
            <person name="Jiang B.G."/>
            <person name="Yang W.F."/>
            <person name="Lam T.T."/>
            <person name="Chang Q.C."/>
            <person name="Ding S.J."/>
            <person name="Wang X.J."/>
            <person name="Zhu J.G."/>
            <person name="Ruan X.D."/>
            <person name="Zhao L."/>
            <person name="Wei J.T."/>
            <person name="Ye R.Z."/>
            <person name="Que T.C."/>
            <person name="Du C.H."/>
            <person name="Zhou Y.H."/>
            <person name="Cheng J.X."/>
            <person name="Dai P.F."/>
            <person name="Guo W.B."/>
            <person name="Han X.H."/>
            <person name="Huang E.J."/>
            <person name="Li L.F."/>
            <person name="Wei W."/>
            <person name="Gao Y.C."/>
            <person name="Liu J.Z."/>
            <person name="Shao H.Z."/>
            <person name="Wang X."/>
            <person name="Wang C.C."/>
            <person name="Yang T.C."/>
            <person name="Huo Q.B."/>
            <person name="Li W."/>
            <person name="Chen H.Y."/>
            <person name="Chen S.E."/>
            <person name="Zhou L.G."/>
            <person name="Ni X.B."/>
            <person name="Tian J.H."/>
            <person name="Sheng Y."/>
            <person name="Liu T."/>
            <person name="Pan Y.S."/>
            <person name="Xia L.Y."/>
            <person name="Li J."/>
            <person name="Zhao F."/>
            <person name="Cao W.C."/>
        </authorList>
    </citation>
    <scope>NUCLEOTIDE SEQUENCE [LARGE SCALE GENOMIC DNA]</scope>
    <source>
        <strain evidence="2">HaeL-2018</strain>
    </source>
</reference>
<gene>
    <name evidence="2" type="ORF">HPB48_002301</name>
</gene>
<protein>
    <submittedName>
        <fullName evidence="2">Uncharacterized protein</fullName>
    </submittedName>
</protein>
<dbReference type="InterPro" id="IPR029058">
    <property type="entry name" value="AB_hydrolase_fold"/>
</dbReference>
<feature type="compositionally biased region" description="Basic and acidic residues" evidence="1">
    <location>
        <begin position="97"/>
        <end position="113"/>
    </location>
</feature>
<dbReference type="AlphaFoldDB" id="A0A9J6F6K9"/>
<proteinExistence type="predicted"/>
<evidence type="ECO:0000313" key="3">
    <source>
        <dbReference type="Proteomes" id="UP000821853"/>
    </source>
</evidence>
<feature type="region of interest" description="Disordered" evidence="1">
    <location>
        <begin position="97"/>
        <end position="142"/>
    </location>
</feature>